<reference evidence="2" key="1">
    <citation type="submission" date="2022-04" db="EMBL/GenBank/DDBJ databases">
        <title>Carnegiea gigantea Genome sequencing and assembly v2.</title>
        <authorList>
            <person name="Copetti D."/>
            <person name="Sanderson M.J."/>
            <person name="Burquez A."/>
            <person name="Wojciechowski M.F."/>
        </authorList>
    </citation>
    <scope>NUCLEOTIDE SEQUENCE</scope>
    <source>
        <strain evidence="2">SGP5-SGP5p</strain>
        <tissue evidence="2">Aerial part</tissue>
    </source>
</reference>
<organism evidence="2 3">
    <name type="scientific">Carnegiea gigantea</name>
    <dbReference type="NCBI Taxonomy" id="171969"/>
    <lineage>
        <taxon>Eukaryota</taxon>
        <taxon>Viridiplantae</taxon>
        <taxon>Streptophyta</taxon>
        <taxon>Embryophyta</taxon>
        <taxon>Tracheophyta</taxon>
        <taxon>Spermatophyta</taxon>
        <taxon>Magnoliopsida</taxon>
        <taxon>eudicotyledons</taxon>
        <taxon>Gunneridae</taxon>
        <taxon>Pentapetalae</taxon>
        <taxon>Caryophyllales</taxon>
        <taxon>Cactineae</taxon>
        <taxon>Cactaceae</taxon>
        <taxon>Cactoideae</taxon>
        <taxon>Echinocereeae</taxon>
        <taxon>Carnegiea</taxon>
    </lineage>
</organism>
<dbReference type="InterPro" id="IPR002156">
    <property type="entry name" value="RNaseH_domain"/>
</dbReference>
<sequence>MKEKEEIQRTRSNYLKYGDANTRWFDSSANMRIAKNTILGLLDAHSIRCTSHEDIPEIFTPYYSDVFTSWHPSNFDAVLACIPTRVTAEMNDSLCHPYTCEEIDCALKQMHLYKLMGDGHSLNIWNDRWLPRPWTFKPMAVRSTPFENHKVSDLIDYANGCWRKSLVRCIFILCDIELILNLPLCESWPSDKIIWHYNSVCGHPEEMDTHTVLKCPMATHIWEGSGLADAPWTTKFLTLTDYNATASKTLEPDALGDFSADFVLRDHDGNVMLAGSKHTHGFGGATVEEVTACPHGLKCAHAHGCRNIIIEGNCLQLIQVLRSKSIHDSLVALCVVPLLPGGKIVDV</sequence>
<evidence type="ECO:0000313" key="2">
    <source>
        <dbReference type="EMBL" id="KAJ8441607.1"/>
    </source>
</evidence>
<evidence type="ECO:0000259" key="1">
    <source>
        <dbReference type="Pfam" id="PF13456"/>
    </source>
</evidence>
<feature type="domain" description="RNase H type-1" evidence="1">
    <location>
        <begin position="262"/>
        <end position="332"/>
    </location>
</feature>
<evidence type="ECO:0000313" key="3">
    <source>
        <dbReference type="Proteomes" id="UP001153076"/>
    </source>
</evidence>
<dbReference type="GO" id="GO:0004523">
    <property type="term" value="F:RNA-DNA hybrid ribonuclease activity"/>
    <property type="evidence" value="ECO:0007669"/>
    <property type="project" value="InterPro"/>
</dbReference>
<gene>
    <name evidence="2" type="ORF">Cgig2_023760</name>
</gene>
<dbReference type="Proteomes" id="UP001153076">
    <property type="component" value="Unassembled WGS sequence"/>
</dbReference>
<dbReference type="AlphaFoldDB" id="A0A9Q1KE57"/>
<accession>A0A9Q1KE57</accession>
<dbReference type="Pfam" id="PF13456">
    <property type="entry name" value="RVT_3"/>
    <property type="match status" value="1"/>
</dbReference>
<comment type="caution">
    <text evidence="2">The sequence shown here is derived from an EMBL/GenBank/DDBJ whole genome shotgun (WGS) entry which is preliminary data.</text>
</comment>
<protein>
    <recommendedName>
        <fullName evidence="1">RNase H type-1 domain-containing protein</fullName>
    </recommendedName>
</protein>
<proteinExistence type="predicted"/>
<dbReference type="GO" id="GO:0003676">
    <property type="term" value="F:nucleic acid binding"/>
    <property type="evidence" value="ECO:0007669"/>
    <property type="project" value="InterPro"/>
</dbReference>
<keyword evidence="3" id="KW-1185">Reference proteome</keyword>
<dbReference type="OrthoDB" id="1165760at2759"/>
<dbReference type="EMBL" id="JAKOGI010000160">
    <property type="protein sequence ID" value="KAJ8441607.1"/>
    <property type="molecule type" value="Genomic_DNA"/>
</dbReference>
<name>A0A9Q1KE57_9CARY</name>